<feature type="transmembrane region" description="Helical" evidence="1">
    <location>
        <begin position="57"/>
        <end position="79"/>
    </location>
</feature>
<dbReference type="AlphaFoldDB" id="A0A1I5XII1"/>
<reference evidence="3" key="1">
    <citation type="submission" date="2016-10" db="EMBL/GenBank/DDBJ databases">
        <authorList>
            <person name="Varghese N."/>
            <person name="Submissions S."/>
        </authorList>
    </citation>
    <scope>NUCLEOTIDE SEQUENCE [LARGE SCALE GENOMIC DNA]</scope>
    <source>
        <strain evidence="3">DSM 11706</strain>
    </source>
</reference>
<accession>A0A1I5XII1</accession>
<dbReference type="OrthoDB" id="2455028at2"/>
<name>A0A1I5XII1_9BACI</name>
<keyword evidence="1" id="KW-1133">Transmembrane helix</keyword>
<keyword evidence="3" id="KW-1185">Reference proteome</keyword>
<evidence type="ECO:0000313" key="2">
    <source>
        <dbReference type="EMBL" id="SFQ31769.1"/>
    </source>
</evidence>
<protein>
    <submittedName>
        <fullName evidence="2">Uncharacterized protein</fullName>
    </submittedName>
</protein>
<proteinExistence type="predicted"/>
<evidence type="ECO:0000313" key="3">
    <source>
        <dbReference type="Proteomes" id="UP000198734"/>
    </source>
</evidence>
<keyword evidence="1" id="KW-0812">Transmembrane</keyword>
<sequence length="85" mass="9536">MADFHYREKLKQIEKAASTNMVPEGAKNIGLGCFIFVFVLLIAFLIFLSVSLWVNEIIVGSLVTGILVVVCLFVLYKFWTAPKIP</sequence>
<dbReference type="Proteomes" id="UP000198734">
    <property type="component" value="Unassembled WGS sequence"/>
</dbReference>
<dbReference type="STRING" id="126156.SAMN05421670_1544"/>
<dbReference type="RefSeq" id="WP_093535863.1">
    <property type="nucleotide sequence ID" value="NZ_CP183885.1"/>
</dbReference>
<gene>
    <name evidence="2" type="ORF">SAMN05421670_1544</name>
</gene>
<dbReference type="EMBL" id="FOXU01000002">
    <property type="protein sequence ID" value="SFQ31769.1"/>
    <property type="molecule type" value="Genomic_DNA"/>
</dbReference>
<keyword evidence="1" id="KW-0472">Membrane</keyword>
<evidence type="ECO:0000256" key="1">
    <source>
        <dbReference type="SAM" id="Phobius"/>
    </source>
</evidence>
<organism evidence="2 3">
    <name type="scientific">Psychrobacillus psychrotolerans</name>
    <dbReference type="NCBI Taxonomy" id="126156"/>
    <lineage>
        <taxon>Bacteria</taxon>
        <taxon>Bacillati</taxon>
        <taxon>Bacillota</taxon>
        <taxon>Bacilli</taxon>
        <taxon>Bacillales</taxon>
        <taxon>Bacillaceae</taxon>
        <taxon>Psychrobacillus</taxon>
    </lineage>
</organism>
<feature type="transmembrane region" description="Helical" evidence="1">
    <location>
        <begin position="29"/>
        <end position="51"/>
    </location>
</feature>